<sequence length="349" mass="37883">MVFAKNPIDRLRERGFDVGDVGDALRLAIIAELDAISLYLQLARYAEDERVRRVFQDVANEERTHFGEFLALLKEYDPQLAGELEAGAKEVRELAGVGAGEGRDPPSNGGWISQLAKQVADAAAAARRFRKVVATYKVGRGADAVAFEVLTREGKAERRITPLRELKIRFTVSQQQVDLALSRGAPVESVEADKAAVKLAYEEDAAVLGDLLKSGDVVEISSWDRPGSAVQEVAKAVAELYRRYVPEPYVLFVSPGRFAKLVAVEEKTGVMELTRVKTLVRDVVALPQLGDNDALLISIHPSVADIAVGVDAEVIYLGPEEGGHGFLLRETFAVRVKNPAGVLALRVGG</sequence>
<dbReference type="GO" id="GO:0046872">
    <property type="term" value="F:metal ion binding"/>
    <property type="evidence" value="ECO:0007669"/>
    <property type="project" value="InterPro"/>
</dbReference>
<proteinExistence type="predicted"/>
<dbReference type="eggNOG" id="arCOG05908">
    <property type="taxonomic scope" value="Archaea"/>
</dbReference>
<dbReference type="PANTHER" id="PTHR37165:SF1">
    <property type="entry name" value="TYPE 1 ENCAPSULIN SHELL PROTEIN"/>
    <property type="match status" value="1"/>
</dbReference>
<evidence type="ECO:0000313" key="5">
    <source>
        <dbReference type="Proteomes" id="UP000005867"/>
    </source>
</evidence>
<dbReference type="InterPro" id="IPR003251">
    <property type="entry name" value="Rr_diiron-bd_dom"/>
</dbReference>
<dbReference type="Gene3D" id="3.30.2400.30">
    <property type="match status" value="1"/>
</dbReference>
<dbReference type="EMBL" id="CP003098">
    <property type="protein sequence ID" value="AET33345.1"/>
    <property type="molecule type" value="Genomic_DNA"/>
</dbReference>
<evidence type="ECO:0000256" key="1">
    <source>
        <dbReference type="ARBA" id="ARBA00033738"/>
    </source>
</evidence>
<dbReference type="InterPro" id="IPR051429">
    <property type="entry name" value="Encapsulin_nc"/>
</dbReference>
<dbReference type="KEGG" id="pyr:P186_1943"/>
<keyword evidence="5" id="KW-1185">Reference proteome</keyword>
<organism evidence="4 5">
    <name type="scientific">Pyrobaculum ferrireducens</name>
    <dbReference type="NCBI Taxonomy" id="1104324"/>
    <lineage>
        <taxon>Archaea</taxon>
        <taxon>Thermoproteota</taxon>
        <taxon>Thermoprotei</taxon>
        <taxon>Thermoproteales</taxon>
        <taxon>Thermoproteaceae</taxon>
        <taxon>Pyrobaculum</taxon>
    </lineage>
</organism>
<dbReference type="InterPro" id="IPR007544">
    <property type="entry name" value="ENCAP"/>
</dbReference>
<dbReference type="Gene3D" id="6.10.140.1960">
    <property type="match status" value="1"/>
</dbReference>
<dbReference type="HOGENOM" id="CLU_067492_0_0_2"/>
<evidence type="ECO:0000313" key="4">
    <source>
        <dbReference type="EMBL" id="AET33345.1"/>
    </source>
</evidence>
<dbReference type="GeneID" id="11596436"/>
<name>G7VHY5_9CREN</name>
<dbReference type="OrthoDB" id="60579at2157"/>
<evidence type="ECO:0000259" key="3">
    <source>
        <dbReference type="Pfam" id="PF02915"/>
    </source>
</evidence>
<dbReference type="STRING" id="1104324.P186_1943"/>
<dbReference type="PANTHER" id="PTHR37165">
    <property type="entry name" value="PEPTIDASE U56 FAMILY"/>
    <property type="match status" value="1"/>
</dbReference>
<dbReference type="SUPFAM" id="SSF47240">
    <property type="entry name" value="Ferritin-like"/>
    <property type="match status" value="1"/>
</dbReference>
<dbReference type="AlphaFoldDB" id="G7VHY5"/>
<dbReference type="InterPro" id="IPR009078">
    <property type="entry name" value="Ferritin-like_SF"/>
</dbReference>
<keyword evidence="2" id="KW-1284">Encapsulin nanocompartment</keyword>
<gene>
    <name evidence="4" type="ORF">P186_1943</name>
</gene>
<evidence type="ECO:0000256" key="2">
    <source>
        <dbReference type="ARBA" id="ARBA00033787"/>
    </source>
</evidence>
<comment type="subcellular location">
    <subcellularLocation>
        <location evidence="1">Encapsulin nanocompartment</location>
    </subcellularLocation>
</comment>
<dbReference type="GO" id="GO:0140737">
    <property type="term" value="C:encapsulin nanocompartment"/>
    <property type="evidence" value="ECO:0007669"/>
    <property type="project" value="UniProtKB-SubCell"/>
</dbReference>
<dbReference type="GO" id="GO:0016491">
    <property type="term" value="F:oxidoreductase activity"/>
    <property type="evidence" value="ECO:0007669"/>
    <property type="project" value="InterPro"/>
</dbReference>
<dbReference type="BioCyc" id="PSP1104324:GJSN-1901-MONOMER"/>
<accession>G7VHY5</accession>
<dbReference type="Gene3D" id="3.30.2320.10">
    <property type="entry name" value="hypothetical protein PF0899 domain"/>
    <property type="match status" value="1"/>
</dbReference>
<dbReference type="Proteomes" id="UP000005867">
    <property type="component" value="Chromosome"/>
</dbReference>
<dbReference type="Pfam" id="PF04454">
    <property type="entry name" value="Linocin_M18"/>
    <property type="match status" value="1"/>
</dbReference>
<protein>
    <submittedName>
        <fullName evidence="4">Linocin_M18 bacteriocin protein</fullName>
    </submittedName>
</protein>
<feature type="domain" description="Rubrerythrin diiron-binding" evidence="3">
    <location>
        <begin position="23"/>
        <end position="81"/>
    </location>
</feature>
<dbReference type="RefSeq" id="WP_014289170.1">
    <property type="nucleotide sequence ID" value="NC_016645.1"/>
</dbReference>
<dbReference type="Pfam" id="PF02915">
    <property type="entry name" value="Rubrerythrin"/>
    <property type="match status" value="1"/>
</dbReference>
<reference evidence="4 5" key="1">
    <citation type="journal article" date="2012" name="J. Bacteriol.">
        <title>Complete genome sequence of strain 1860, a crenarchaeon of the genus pyrobaculum able to grow with various electron acceptors.</title>
        <authorList>
            <person name="Mardanov A.V."/>
            <person name="Gumerov V.M."/>
            <person name="Slobodkina G.B."/>
            <person name="Beletsky A.V."/>
            <person name="Bonch-Osmolovskaya E.A."/>
            <person name="Ravin N.V."/>
            <person name="Skryabin K.G."/>
        </authorList>
    </citation>
    <scope>NUCLEOTIDE SEQUENCE [LARGE SCALE GENOMIC DNA]</scope>
    <source>
        <strain evidence="4 5">1860</strain>
    </source>
</reference>